<dbReference type="GO" id="GO:0005737">
    <property type="term" value="C:cytoplasm"/>
    <property type="evidence" value="ECO:0007669"/>
    <property type="project" value="TreeGrafter"/>
</dbReference>
<name>A0AA38LRK2_9TREE</name>
<dbReference type="PANTHER" id="PTHR12117">
    <property type="entry name" value="HISTONE ACETYLTRANSFERASE COMPLEX"/>
    <property type="match status" value="1"/>
</dbReference>
<dbReference type="PANTHER" id="PTHR12117:SF0">
    <property type="entry name" value="PROLYL 3-HYDROXYLASE OGFOD1"/>
    <property type="match status" value="1"/>
</dbReference>
<sequence>MTVPASAKNRRTSDSAGPSSKKARLETSSSGGAGLTLPSGSQRASYREAYDTSSPYKYAAIGGLISEDLLESVVEESRTYGIRGEPDSLPGWGWEEKQTDIYSIQQTPDLSSLHPDHLPDTTLEQLPALTKLKDALYSEEFRGFVREITGCGPLSGQKTDGSVGLYTKGSHLLLHDDSISTRLVSYILYLPNSSPTAPGSSHVPLEPSKSGAFVKGWDPVWGGALELFPVESGEDVGLPGVKSVKRVDVKWGQIVFFEVQPGRSYHAVEEVVIGDGRQRLGVSGWFHRPIEGEEGYKPLDTTKAAQDLSSLAQIASAPTNPFTPYDTEPPVGLRPSDIATLAPFLAPSYLTTSTLEKLNGQFVAASEIVLHNFLHPDLAAQLKAEVSAQDSADLTPAGLIPPQGMGEGSGWTIQGPASKQRYLSLDPSSSTSSTPILARLQKELFPSSAFRAWLAVVSDLAPMSRRLECRRFRRGLDYTLAAGEERSGEAKLDVWLGATWWADVKPGSDEEEQLLDDGGWECYLGSPEEGEDPAVFQSKHARKAEGDDAEADPVEPELAASSVKPPTTAAPTAPEKSEAKSGPSISMNGQELEFDPDQFSPSDFDTDSDAADSDDGPLLTHPVGFNKLMIVLRDPGVMRFTKYLSAAARGSRWDVGGEWEVGAIEEEDGDDEDGDAEERQ</sequence>
<dbReference type="EMBL" id="JAKWFO010000011">
    <property type="protein sequence ID" value="KAI9633150.1"/>
    <property type="molecule type" value="Genomic_DNA"/>
</dbReference>
<dbReference type="RefSeq" id="XP_052942927.1">
    <property type="nucleotide sequence ID" value="XM_053085984.1"/>
</dbReference>
<feature type="compositionally biased region" description="Acidic residues" evidence="5">
    <location>
        <begin position="604"/>
        <end position="615"/>
    </location>
</feature>
<keyword evidence="2" id="KW-0847">Vitamin C</keyword>
<organism evidence="7 8">
    <name type="scientific">Dioszegia hungarica</name>
    <dbReference type="NCBI Taxonomy" id="4972"/>
    <lineage>
        <taxon>Eukaryota</taxon>
        <taxon>Fungi</taxon>
        <taxon>Dikarya</taxon>
        <taxon>Basidiomycota</taxon>
        <taxon>Agaricomycotina</taxon>
        <taxon>Tremellomycetes</taxon>
        <taxon>Tremellales</taxon>
        <taxon>Bulleribasidiaceae</taxon>
        <taxon>Dioszegia</taxon>
    </lineage>
</organism>
<dbReference type="InterPro" id="IPR039558">
    <property type="entry name" value="TPA1/OFD1_N"/>
</dbReference>
<dbReference type="InterPro" id="IPR051842">
    <property type="entry name" value="uS12_prolyl_hydroxylase"/>
</dbReference>
<proteinExistence type="predicted"/>
<dbReference type="Pfam" id="PF10637">
    <property type="entry name" value="Ofd1_CTDD"/>
    <property type="match status" value="2"/>
</dbReference>
<dbReference type="Gene3D" id="2.60.120.620">
    <property type="entry name" value="q2cbj1_9rhob like domain"/>
    <property type="match status" value="1"/>
</dbReference>
<reference evidence="7" key="1">
    <citation type="journal article" date="2022" name="G3 (Bethesda)">
        <title>High quality genome of the basidiomycete yeast Dioszegia hungarica PDD-24b-2 isolated from cloud water.</title>
        <authorList>
            <person name="Jarrige D."/>
            <person name="Haridas S."/>
            <person name="Bleykasten-Grosshans C."/>
            <person name="Joly M."/>
            <person name="Nadalig T."/>
            <person name="Sancelme M."/>
            <person name="Vuilleumier S."/>
            <person name="Grigoriev I.V."/>
            <person name="Amato P."/>
            <person name="Bringel F."/>
        </authorList>
    </citation>
    <scope>NUCLEOTIDE SEQUENCE</scope>
    <source>
        <strain evidence="7">PDD-24b-2</strain>
    </source>
</reference>
<dbReference type="InterPro" id="IPR019601">
    <property type="entry name" value="Oxoglutarate/Fe-dep_Oase_C"/>
</dbReference>
<comment type="caution">
    <text evidence="7">The sequence shown here is derived from an EMBL/GenBank/DDBJ whole genome shotgun (WGS) entry which is preliminary data.</text>
</comment>
<dbReference type="Gene3D" id="3.60.130.20">
    <property type="entry name" value="Oxoglutarate/iron-dependent oxygenase, C-terminal degradation domain"/>
    <property type="match status" value="1"/>
</dbReference>
<dbReference type="GO" id="GO:0006449">
    <property type="term" value="P:regulation of translational termination"/>
    <property type="evidence" value="ECO:0007669"/>
    <property type="project" value="TreeGrafter"/>
</dbReference>
<evidence type="ECO:0000313" key="8">
    <source>
        <dbReference type="Proteomes" id="UP001164286"/>
    </source>
</evidence>
<dbReference type="Pfam" id="PF13661">
    <property type="entry name" value="2OG-FeII_Oxy_4"/>
    <property type="match status" value="1"/>
</dbReference>
<evidence type="ECO:0000256" key="3">
    <source>
        <dbReference type="ARBA" id="ARBA00022964"/>
    </source>
</evidence>
<dbReference type="GO" id="GO:0031418">
    <property type="term" value="F:L-ascorbic acid binding"/>
    <property type="evidence" value="ECO:0007669"/>
    <property type="project" value="UniProtKB-KW"/>
</dbReference>
<feature type="region of interest" description="Disordered" evidence="5">
    <location>
        <begin position="537"/>
        <end position="618"/>
    </location>
</feature>
<feature type="region of interest" description="Disordered" evidence="5">
    <location>
        <begin position="1"/>
        <end position="48"/>
    </location>
</feature>
<evidence type="ECO:0000259" key="6">
    <source>
        <dbReference type="SMART" id="SM00702"/>
    </source>
</evidence>
<feature type="domain" description="Prolyl 4-hydroxylase alpha subunit" evidence="6">
    <location>
        <begin position="56"/>
        <end position="287"/>
    </location>
</feature>
<feature type="region of interest" description="Disordered" evidence="5">
    <location>
        <begin position="658"/>
        <end position="680"/>
    </location>
</feature>
<feature type="compositionally biased region" description="Acidic residues" evidence="5">
    <location>
        <begin position="663"/>
        <end position="680"/>
    </location>
</feature>
<evidence type="ECO:0000256" key="1">
    <source>
        <dbReference type="ARBA" id="ARBA00001961"/>
    </source>
</evidence>
<accession>A0AA38LRK2</accession>
<dbReference type="GO" id="GO:0031543">
    <property type="term" value="F:peptidyl-proline dioxygenase activity"/>
    <property type="evidence" value="ECO:0007669"/>
    <property type="project" value="TreeGrafter"/>
</dbReference>
<dbReference type="GO" id="GO:0005506">
    <property type="term" value="F:iron ion binding"/>
    <property type="evidence" value="ECO:0007669"/>
    <property type="project" value="InterPro"/>
</dbReference>
<dbReference type="InterPro" id="IPR006620">
    <property type="entry name" value="Pro_4_hyd_alph"/>
</dbReference>
<dbReference type="GeneID" id="77725185"/>
<keyword evidence="8" id="KW-1185">Reference proteome</keyword>
<dbReference type="SMART" id="SM00702">
    <property type="entry name" value="P4Hc"/>
    <property type="match status" value="1"/>
</dbReference>
<gene>
    <name evidence="7" type="ORF">MKK02DRAFT_18631</name>
</gene>
<comment type="cofactor">
    <cofactor evidence="1">
        <name>L-ascorbate</name>
        <dbReference type="ChEBI" id="CHEBI:38290"/>
    </cofactor>
</comment>
<evidence type="ECO:0000256" key="5">
    <source>
        <dbReference type="SAM" id="MobiDB-lite"/>
    </source>
</evidence>
<protein>
    <submittedName>
        <fullName evidence="7">Nucleus protein</fullName>
    </submittedName>
</protein>
<evidence type="ECO:0000256" key="2">
    <source>
        <dbReference type="ARBA" id="ARBA00022896"/>
    </source>
</evidence>
<feature type="compositionally biased region" description="Low complexity" evidence="5">
    <location>
        <begin position="559"/>
        <end position="574"/>
    </location>
</feature>
<keyword evidence="4" id="KW-0560">Oxidoreductase</keyword>
<evidence type="ECO:0000313" key="7">
    <source>
        <dbReference type="EMBL" id="KAI9633150.1"/>
    </source>
</evidence>
<dbReference type="InterPro" id="IPR043044">
    <property type="entry name" value="TPA1/Ofd1_C"/>
</dbReference>
<evidence type="ECO:0000256" key="4">
    <source>
        <dbReference type="ARBA" id="ARBA00023002"/>
    </source>
</evidence>
<dbReference type="Proteomes" id="UP001164286">
    <property type="component" value="Unassembled WGS sequence"/>
</dbReference>
<dbReference type="AlphaFoldDB" id="A0AA38LRK2"/>
<keyword evidence="3" id="KW-0223">Dioxygenase</keyword>